<dbReference type="EMBL" id="AP017312">
    <property type="protein sequence ID" value="BAU29150.1"/>
    <property type="molecule type" value="Genomic_DNA"/>
</dbReference>
<dbReference type="GO" id="GO:0003677">
    <property type="term" value="F:DNA binding"/>
    <property type="evidence" value="ECO:0007669"/>
    <property type="project" value="UniProtKB-KW"/>
</dbReference>
<protein>
    <submittedName>
        <fullName evidence="5">Oxygen regulatory protein NreC</fullName>
    </submittedName>
</protein>
<dbReference type="PROSITE" id="PS50110">
    <property type="entry name" value="RESPONSE_REGULATORY"/>
    <property type="match status" value="1"/>
</dbReference>
<reference evidence="5 6" key="1">
    <citation type="submission" date="2015-12" db="EMBL/GenBank/DDBJ databases">
        <title>Genome sequence of Aneurinibacillus soli.</title>
        <authorList>
            <person name="Lee J.S."/>
            <person name="Lee K.C."/>
            <person name="Kim K.K."/>
            <person name="Lee B.W."/>
        </authorList>
    </citation>
    <scope>NUCLEOTIDE SEQUENCE [LARGE SCALE GENOMIC DNA]</scope>
    <source>
        <strain evidence="5 6">CB4</strain>
    </source>
</reference>
<dbReference type="InterPro" id="IPR000792">
    <property type="entry name" value="Tscrpt_reg_LuxR_C"/>
</dbReference>
<dbReference type="Proteomes" id="UP000217696">
    <property type="component" value="Chromosome"/>
</dbReference>
<dbReference type="PRINTS" id="PR00038">
    <property type="entry name" value="HTHLUXR"/>
</dbReference>
<dbReference type="SUPFAM" id="SSF52172">
    <property type="entry name" value="CheY-like"/>
    <property type="match status" value="1"/>
</dbReference>
<evidence type="ECO:0000256" key="1">
    <source>
        <dbReference type="ARBA" id="ARBA00022553"/>
    </source>
</evidence>
<keyword evidence="4" id="KW-0804">Transcription</keyword>
<dbReference type="CDD" id="cd06170">
    <property type="entry name" value="LuxR_C_like"/>
    <property type="match status" value="1"/>
</dbReference>
<name>A0A0U5BLT7_9BACL</name>
<evidence type="ECO:0000313" key="5">
    <source>
        <dbReference type="EMBL" id="BAU29150.1"/>
    </source>
</evidence>
<keyword evidence="2" id="KW-0805">Transcription regulation</keyword>
<dbReference type="InterPro" id="IPR011006">
    <property type="entry name" value="CheY-like_superfamily"/>
</dbReference>
<dbReference type="OrthoDB" id="9780153at2"/>
<dbReference type="CDD" id="cd17535">
    <property type="entry name" value="REC_NarL-like"/>
    <property type="match status" value="1"/>
</dbReference>
<dbReference type="GO" id="GO:0006355">
    <property type="term" value="P:regulation of DNA-templated transcription"/>
    <property type="evidence" value="ECO:0007669"/>
    <property type="project" value="InterPro"/>
</dbReference>
<dbReference type="SMART" id="SM00448">
    <property type="entry name" value="REC"/>
    <property type="match status" value="1"/>
</dbReference>
<gene>
    <name evidence="5" type="primary">nreC_1</name>
    <name evidence="5" type="ORF">CB4_03331</name>
</gene>
<dbReference type="SUPFAM" id="SSF46894">
    <property type="entry name" value="C-terminal effector domain of the bipartite response regulators"/>
    <property type="match status" value="1"/>
</dbReference>
<dbReference type="PANTHER" id="PTHR43214">
    <property type="entry name" value="TWO-COMPONENT RESPONSE REGULATOR"/>
    <property type="match status" value="1"/>
</dbReference>
<dbReference type="SMART" id="SM00421">
    <property type="entry name" value="HTH_LUXR"/>
    <property type="match status" value="1"/>
</dbReference>
<keyword evidence="6" id="KW-1185">Reference proteome</keyword>
<dbReference type="AlphaFoldDB" id="A0A0U5BLT7"/>
<dbReference type="RefSeq" id="WP_096466854.1">
    <property type="nucleotide sequence ID" value="NZ_AP017312.1"/>
</dbReference>
<dbReference type="InterPro" id="IPR016032">
    <property type="entry name" value="Sig_transdc_resp-reg_C-effctor"/>
</dbReference>
<dbReference type="Gene3D" id="3.40.50.2300">
    <property type="match status" value="1"/>
</dbReference>
<dbReference type="Pfam" id="PF00196">
    <property type="entry name" value="GerE"/>
    <property type="match status" value="1"/>
</dbReference>
<dbReference type="KEGG" id="asoc:CB4_03331"/>
<dbReference type="PANTHER" id="PTHR43214:SF41">
    <property type="entry name" value="NITRATE_NITRITE RESPONSE REGULATOR PROTEIN NARP"/>
    <property type="match status" value="1"/>
</dbReference>
<evidence type="ECO:0000313" key="6">
    <source>
        <dbReference type="Proteomes" id="UP000217696"/>
    </source>
</evidence>
<keyword evidence="1" id="KW-0597">Phosphoprotein</keyword>
<evidence type="ECO:0000256" key="2">
    <source>
        <dbReference type="ARBA" id="ARBA00023015"/>
    </source>
</evidence>
<accession>A0A0U5BLT7</accession>
<dbReference type="InterPro" id="IPR039420">
    <property type="entry name" value="WalR-like"/>
</dbReference>
<dbReference type="GO" id="GO:0000160">
    <property type="term" value="P:phosphorelay signal transduction system"/>
    <property type="evidence" value="ECO:0007669"/>
    <property type="project" value="InterPro"/>
</dbReference>
<sequence>MQTINILLIEDHVIVRSGLTLFLHSQPSIKVIGEAADGQEGLKLLHVIRPDLIITDLSMPKGMDGFTTLQEIRRSFPSIPVLILTMYDDEIYVKQAIRLGAHGLVLKQTDTNQLLAAIHAITQGHKYFDTTFPADLIARFQREVTEEDNKKTLTAREEEIVRLTARGYTNKEISEQLFISVKTVENHKTSAMKKLQLTTRADLVQYAIEHGMLHVYKPT</sequence>
<organism evidence="5 6">
    <name type="scientific">Aneurinibacillus soli</name>
    <dbReference type="NCBI Taxonomy" id="1500254"/>
    <lineage>
        <taxon>Bacteria</taxon>
        <taxon>Bacillati</taxon>
        <taxon>Bacillota</taxon>
        <taxon>Bacilli</taxon>
        <taxon>Bacillales</taxon>
        <taxon>Paenibacillaceae</taxon>
        <taxon>Aneurinibacillus group</taxon>
        <taxon>Aneurinibacillus</taxon>
    </lineage>
</organism>
<dbReference type="PROSITE" id="PS00622">
    <property type="entry name" value="HTH_LUXR_1"/>
    <property type="match status" value="1"/>
</dbReference>
<evidence type="ECO:0000256" key="4">
    <source>
        <dbReference type="ARBA" id="ARBA00023163"/>
    </source>
</evidence>
<dbReference type="InterPro" id="IPR001789">
    <property type="entry name" value="Sig_transdc_resp-reg_receiver"/>
</dbReference>
<dbReference type="PROSITE" id="PS50043">
    <property type="entry name" value="HTH_LUXR_2"/>
    <property type="match status" value="1"/>
</dbReference>
<proteinExistence type="predicted"/>
<keyword evidence="3" id="KW-0238">DNA-binding</keyword>
<dbReference type="InterPro" id="IPR058245">
    <property type="entry name" value="NreC/VraR/RcsB-like_REC"/>
</dbReference>
<dbReference type="Pfam" id="PF00072">
    <property type="entry name" value="Response_reg"/>
    <property type="match status" value="1"/>
</dbReference>
<evidence type="ECO:0000256" key="3">
    <source>
        <dbReference type="ARBA" id="ARBA00023125"/>
    </source>
</evidence>